<name>A0A1F7XA91_9BACT</name>
<evidence type="ECO:0000313" key="1">
    <source>
        <dbReference type="EMBL" id="OGM11942.1"/>
    </source>
</evidence>
<evidence type="ECO:0000313" key="2">
    <source>
        <dbReference type="Proteomes" id="UP000178533"/>
    </source>
</evidence>
<accession>A0A1F7XA91</accession>
<dbReference type="AlphaFoldDB" id="A0A1F7XA91"/>
<sequence length="125" mass="14951">MRIDFIIRIKKALPDNFRIKIYSIAPEGFEDQISIIDPPEYCFIQAKFYGEKPITNQKREEGWLSIGELDFEEDIVLLWNEQYEKYMPIFREVLKKVNIKIHIEKGSSQNYTKYYKRGGFTLIDC</sequence>
<proteinExistence type="predicted"/>
<reference evidence="1 2" key="1">
    <citation type="journal article" date="2016" name="Nat. Commun.">
        <title>Thousands of microbial genomes shed light on interconnected biogeochemical processes in an aquifer system.</title>
        <authorList>
            <person name="Anantharaman K."/>
            <person name="Brown C.T."/>
            <person name="Hug L.A."/>
            <person name="Sharon I."/>
            <person name="Castelle C.J."/>
            <person name="Probst A.J."/>
            <person name="Thomas B.C."/>
            <person name="Singh A."/>
            <person name="Wilkins M.J."/>
            <person name="Karaoz U."/>
            <person name="Brodie E.L."/>
            <person name="Williams K.H."/>
            <person name="Hubbard S.S."/>
            <person name="Banfield J.F."/>
        </authorList>
    </citation>
    <scope>NUCLEOTIDE SEQUENCE [LARGE SCALE GENOMIC DNA]</scope>
</reference>
<dbReference type="Proteomes" id="UP000178533">
    <property type="component" value="Unassembled WGS sequence"/>
</dbReference>
<dbReference type="EMBL" id="MGFT01000008">
    <property type="protein sequence ID" value="OGM11942.1"/>
    <property type="molecule type" value="Genomic_DNA"/>
</dbReference>
<gene>
    <name evidence="1" type="ORF">A2W13_03010</name>
</gene>
<organism evidence="1 2">
    <name type="scientific">Candidatus Woesebacteria bacterium RBG_16_36_11</name>
    <dbReference type="NCBI Taxonomy" id="1802481"/>
    <lineage>
        <taxon>Bacteria</taxon>
        <taxon>Candidatus Woeseibacteriota</taxon>
    </lineage>
</organism>
<comment type="caution">
    <text evidence="1">The sequence shown here is derived from an EMBL/GenBank/DDBJ whole genome shotgun (WGS) entry which is preliminary data.</text>
</comment>
<protein>
    <submittedName>
        <fullName evidence="1">Uncharacterized protein</fullName>
    </submittedName>
</protein>